<dbReference type="InterPro" id="IPR028932">
    <property type="entry name" value="TerB-C"/>
</dbReference>
<evidence type="ECO:0000259" key="3">
    <source>
        <dbReference type="Pfam" id="PF15615"/>
    </source>
</evidence>
<proteinExistence type="predicted"/>
<dbReference type="InterPro" id="IPR025266">
    <property type="entry name" value="TerB_N"/>
</dbReference>
<evidence type="ECO:0000259" key="2">
    <source>
        <dbReference type="Pfam" id="PF13208"/>
    </source>
</evidence>
<keyword evidence="5" id="KW-1185">Reference proteome</keyword>
<dbReference type="Pfam" id="PF13208">
    <property type="entry name" value="TerB_N"/>
    <property type="match status" value="1"/>
</dbReference>
<evidence type="ECO:0000313" key="5">
    <source>
        <dbReference type="Proteomes" id="UP001589838"/>
    </source>
</evidence>
<protein>
    <submittedName>
        <fullName evidence="4">TerB N-terminal domain-containing protein</fullName>
    </submittedName>
</protein>
<sequence length="533" mass="63507">MFRNLIGAKKKKAHAVEFVTSDDFYDENKIIFDAFNHIKTPPQLLEKMYQVSQSSSNHDFYYYGPSPHRFVKQSLQYANKTFPECLMPPFQHYYANFDLMNTQQKQWYFYWRERVVNGHYLQTDVSYLYVFVYELINYTFNSNAAFNVSMLIRLYDAYNDQPNVGNLKVLIFDMLYELDEKEEAKKWYTYTPKQPGLYKQLKEKAHDLSRIPMTPWKSYLHFHCASKFLTTHKTKVYKTFRECIYLLEEQYVNVDARKLVDTYFEVKKETYHHHLFQGMISFRNHQAIAAFEVEMVYPTRRLLEEIPAFFRLAENVTRLLHGEKRQLKLDEDVFPDGLKEKMIKYMSQSTTKGRFKSARKKNKVQTGSTIPPKPEERPEVKIEFNEERIQKLSKQSDELVLEVEERTIEMEEDKFEHKPVQQQEQHVEEAAINKLDDFFSGGLQEVDENEIGEFIDSLTEIERDFLTQFHTLEWAKQEATQFLKTKGMMIGVFLGEINEKAQEHLEDNLIEEAGENLRIFEEFEAVISFAKER</sequence>
<accession>A0ABV6KC21</accession>
<dbReference type="EMBL" id="JBHLUX010000027">
    <property type="protein sequence ID" value="MFC0470861.1"/>
    <property type="molecule type" value="Genomic_DNA"/>
</dbReference>
<reference evidence="4 5" key="1">
    <citation type="submission" date="2024-09" db="EMBL/GenBank/DDBJ databases">
        <authorList>
            <person name="Sun Q."/>
            <person name="Mori K."/>
        </authorList>
    </citation>
    <scope>NUCLEOTIDE SEQUENCE [LARGE SCALE GENOMIC DNA]</scope>
    <source>
        <strain evidence="4 5">NCAIM B.02610</strain>
    </source>
</reference>
<organism evidence="4 5">
    <name type="scientific">Halalkalibacter kiskunsagensis</name>
    <dbReference type="NCBI Taxonomy" id="1548599"/>
    <lineage>
        <taxon>Bacteria</taxon>
        <taxon>Bacillati</taxon>
        <taxon>Bacillota</taxon>
        <taxon>Bacilli</taxon>
        <taxon>Bacillales</taxon>
        <taxon>Bacillaceae</taxon>
        <taxon>Halalkalibacter</taxon>
    </lineage>
</organism>
<evidence type="ECO:0000313" key="4">
    <source>
        <dbReference type="EMBL" id="MFC0470861.1"/>
    </source>
</evidence>
<feature type="domain" description="TerB-C" evidence="3">
    <location>
        <begin position="376"/>
        <end position="524"/>
    </location>
</feature>
<feature type="domain" description="TerB N-terminal" evidence="2">
    <location>
        <begin position="44"/>
        <end position="198"/>
    </location>
</feature>
<gene>
    <name evidence="4" type="ORF">ACFFHM_10235</name>
</gene>
<dbReference type="RefSeq" id="WP_335960703.1">
    <property type="nucleotide sequence ID" value="NZ_JAXBLX010000012.1"/>
</dbReference>
<dbReference type="Proteomes" id="UP001589838">
    <property type="component" value="Unassembled WGS sequence"/>
</dbReference>
<feature type="region of interest" description="Disordered" evidence="1">
    <location>
        <begin position="352"/>
        <end position="377"/>
    </location>
</feature>
<name>A0ABV6KC21_9BACI</name>
<evidence type="ECO:0000256" key="1">
    <source>
        <dbReference type="SAM" id="MobiDB-lite"/>
    </source>
</evidence>
<feature type="compositionally biased region" description="Basic residues" evidence="1">
    <location>
        <begin position="353"/>
        <end position="363"/>
    </location>
</feature>
<dbReference type="Pfam" id="PF15615">
    <property type="entry name" value="TerB_C"/>
    <property type="match status" value="1"/>
</dbReference>
<comment type="caution">
    <text evidence="4">The sequence shown here is derived from an EMBL/GenBank/DDBJ whole genome shotgun (WGS) entry which is preliminary data.</text>
</comment>